<protein>
    <submittedName>
        <fullName evidence="1">Uncharacterized protein</fullName>
    </submittedName>
</protein>
<comment type="caution">
    <text evidence="1">The sequence shown here is derived from an EMBL/GenBank/DDBJ whole genome shotgun (WGS) entry which is preliminary data.</text>
</comment>
<evidence type="ECO:0000313" key="1">
    <source>
        <dbReference type="EMBL" id="MBB5429454.1"/>
    </source>
</evidence>
<evidence type="ECO:0000313" key="2">
    <source>
        <dbReference type="Proteomes" id="UP000592780"/>
    </source>
</evidence>
<sequence length="125" mass="13708">MTFALDCCDCEAMSWAATTGGHSGDVVRGVMLAAIESTLNKAFFPMLTSDDGRGLIDRNKHHDKNEGAKIPQLPEDHSQVVTGAAQHSMHRVTERPLQPVPIEFAICLHVADGWLDRTAPSYHRT</sequence>
<name>A0A7W8QFT5_PARAM</name>
<organism evidence="1 2">
    <name type="scientific">Paraburkholderia atlantica</name>
    <dbReference type="NCBI Taxonomy" id="2654982"/>
    <lineage>
        <taxon>Bacteria</taxon>
        <taxon>Pseudomonadati</taxon>
        <taxon>Pseudomonadota</taxon>
        <taxon>Betaproteobacteria</taxon>
        <taxon>Burkholderiales</taxon>
        <taxon>Burkholderiaceae</taxon>
        <taxon>Paraburkholderia</taxon>
    </lineage>
</organism>
<dbReference type="Proteomes" id="UP000592780">
    <property type="component" value="Unassembled WGS sequence"/>
</dbReference>
<reference evidence="1 2" key="1">
    <citation type="submission" date="2020-08" db="EMBL/GenBank/DDBJ databases">
        <title>Genomic Encyclopedia of Type Strains, Phase IV (KMG-V): Genome sequencing to study the core and pangenomes of soil and plant-associated prokaryotes.</title>
        <authorList>
            <person name="Whitman W."/>
        </authorList>
    </citation>
    <scope>NUCLEOTIDE SEQUENCE [LARGE SCALE GENOMIC DNA]</scope>
    <source>
        <strain evidence="1 2">JPY158</strain>
    </source>
</reference>
<accession>A0A7W8QFT5</accession>
<proteinExistence type="predicted"/>
<keyword evidence="2" id="KW-1185">Reference proteome</keyword>
<dbReference type="EMBL" id="JACHDD010000027">
    <property type="protein sequence ID" value="MBB5429454.1"/>
    <property type="molecule type" value="Genomic_DNA"/>
</dbReference>
<dbReference type="AlphaFoldDB" id="A0A7W8QFT5"/>
<gene>
    <name evidence="1" type="ORF">HDG40_007651</name>
</gene>